<name>A0ABW8LB70_9GAMM</name>
<dbReference type="InterPro" id="IPR013785">
    <property type="entry name" value="Aldolase_TIM"/>
</dbReference>
<dbReference type="RefSeq" id="WP_198333929.1">
    <property type="nucleotide sequence ID" value="NZ_CAJHAK010000001.1"/>
</dbReference>
<evidence type="ECO:0000256" key="10">
    <source>
        <dbReference type="ARBA" id="ARBA00023004"/>
    </source>
</evidence>
<comment type="cofactor">
    <cofactor evidence="2">
        <name>pyridoxal 5'-phosphate</name>
        <dbReference type="ChEBI" id="CHEBI:597326"/>
    </cofactor>
</comment>
<dbReference type="InterPro" id="IPR007197">
    <property type="entry name" value="rSAM"/>
</dbReference>
<dbReference type="Proteomes" id="UP001620234">
    <property type="component" value="Unassembled WGS sequence"/>
</dbReference>
<evidence type="ECO:0000256" key="9">
    <source>
        <dbReference type="ARBA" id="ARBA00022898"/>
    </source>
</evidence>
<evidence type="ECO:0000256" key="6">
    <source>
        <dbReference type="ARBA" id="ARBA00022485"/>
    </source>
</evidence>
<dbReference type="Pfam" id="PF04055">
    <property type="entry name" value="Radical_SAM"/>
    <property type="match status" value="1"/>
</dbReference>
<dbReference type="NCBIfam" id="TIGR00238">
    <property type="entry name" value="KamA family radical SAM protein"/>
    <property type="match status" value="1"/>
</dbReference>
<dbReference type="InterPro" id="IPR022462">
    <property type="entry name" value="EpmB"/>
</dbReference>
<evidence type="ECO:0000256" key="5">
    <source>
        <dbReference type="ARBA" id="ARBA00022363"/>
    </source>
</evidence>
<evidence type="ECO:0000256" key="7">
    <source>
        <dbReference type="ARBA" id="ARBA00022691"/>
    </source>
</evidence>
<dbReference type="CDD" id="cd01335">
    <property type="entry name" value="Radical_SAM"/>
    <property type="match status" value="1"/>
</dbReference>
<comment type="catalytic activity">
    <reaction evidence="1">
        <text>L-lysine = D-beta-lysine</text>
        <dbReference type="Rhea" id="RHEA:44148"/>
        <dbReference type="ChEBI" id="CHEBI:32551"/>
        <dbReference type="ChEBI" id="CHEBI:84138"/>
    </reaction>
</comment>
<keyword evidence="8" id="KW-0479">Metal-binding</keyword>
<keyword evidence="7" id="KW-0949">S-adenosyl-L-methionine</keyword>
<protein>
    <recommendedName>
        <fullName evidence="5">L-lysine 2,3-aminomutase</fullName>
    </recommendedName>
    <alternativeName>
        <fullName evidence="13">EF-P post-translational modification enzyme B</fullName>
    </alternativeName>
</protein>
<comment type="similarity">
    <text evidence="4">Belongs to the radical SAM superfamily. KamA family.</text>
</comment>
<dbReference type="PROSITE" id="PS51918">
    <property type="entry name" value="RADICAL_SAM"/>
    <property type="match status" value="1"/>
</dbReference>
<keyword evidence="16" id="KW-1185">Reference proteome</keyword>
<evidence type="ECO:0000256" key="2">
    <source>
        <dbReference type="ARBA" id="ARBA00001933"/>
    </source>
</evidence>
<evidence type="ECO:0000313" key="15">
    <source>
        <dbReference type="EMBL" id="MFK4002151.1"/>
    </source>
</evidence>
<dbReference type="PIRSF" id="PIRSF004911">
    <property type="entry name" value="DUF160"/>
    <property type="match status" value="1"/>
</dbReference>
<dbReference type="EMBL" id="JBJDPD010000033">
    <property type="protein sequence ID" value="MFK4002151.1"/>
    <property type="molecule type" value="Genomic_DNA"/>
</dbReference>
<dbReference type="SUPFAM" id="SSF102114">
    <property type="entry name" value="Radical SAM enzymes"/>
    <property type="match status" value="1"/>
</dbReference>
<evidence type="ECO:0000313" key="16">
    <source>
        <dbReference type="Proteomes" id="UP001620234"/>
    </source>
</evidence>
<proteinExistence type="inferred from homology"/>
<evidence type="ECO:0000256" key="8">
    <source>
        <dbReference type="ARBA" id="ARBA00022723"/>
    </source>
</evidence>
<feature type="domain" description="Radical SAM core" evidence="14">
    <location>
        <begin position="100"/>
        <end position="323"/>
    </location>
</feature>
<dbReference type="SFLD" id="SFLDF00314">
    <property type="entry name" value="L-lysine_2_3-aminomutase_(yjeK"/>
    <property type="match status" value="1"/>
</dbReference>
<dbReference type="NCBIfam" id="TIGR03821">
    <property type="entry name" value="EFP_modif_epmB"/>
    <property type="match status" value="1"/>
</dbReference>
<dbReference type="SFLD" id="SFLDG01070">
    <property type="entry name" value="PLP-dependent"/>
    <property type="match status" value="1"/>
</dbReference>
<accession>A0ABW8LB70</accession>
<evidence type="ECO:0000256" key="13">
    <source>
        <dbReference type="ARBA" id="ARBA00030756"/>
    </source>
</evidence>
<dbReference type="SFLD" id="SFLDS00029">
    <property type="entry name" value="Radical_SAM"/>
    <property type="match status" value="1"/>
</dbReference>
<dbReference type="PANTHER" id="PTHR30538:SF1">
    <property type="entry name" value="L-LYSINE 2,3-AMINOMUTASE"/>
    <property type="match status" value="1"/>
</dbReference>
<comment type="caution">
    <text evidence="15">The sequence shown here is derived from an EMBL/GenBank/DDBJ whole genome shotgun (WGS) entry which is preliminary data.</text>
</comment>
<keyword evidence="9" id="KW-0663">Pyridoxal phosphate</keyword>
<reference evidence="15 16" key="1">
    <citation type="submission" date="2024-11" db="EMBL/GenBank/DDBJ databases">
        <title>The Natural Products Discovery Center: Release of the First 8490 Sequenced Strains for Exploring Actinobacteria Biosynthetic Diversity.</title>
        <authorList>
            <person name="Kalkreuter E."/>
            <person name="Kautsar S.A."/>
            <person name="Yang D."/>
            <person name="Bader C.D."/>
            <person name="Teijaro C.N."/>
            <person name="Fluegel L."/>
            <person name="Davis C.M."/>
            <person name="Simpson J.R."/>
            <person name="Lauterbach L."/>
            <person name="Steele A.D."/>
            <person name="Gui C."/>
            <person name="Meng S."/>
            <person name="Li G."/>
            <person name="Viehrig K."/>
            <person name="Ye F."/>
            <person name="Su P."/>
            <person name="Kiefer A.F."/>
            <person name="Nichols A."/>
            <person name="Cepeda A.J."/>
            <person name="Yan W."/>
            <person name="Fan B."/>
            <person name="Jiang Y."/>
            <person name="Adhikari A."/>
            <person name="Zheng C.-J."/>
            <person name="Schuster L."/>
            <person name="Cowan T.M."/>
            <person name="Smanski M.J."/>
            <person name="Chevrette M.G."/>
            <person name="De Carvalho L.P.S."/>
            <person name="Shen B."/>
        </authorList>
    </citation>
    <scope>NUCLEOTIDE SEQUENCE [LARGE SCALE GENOMIC DNA]</scope>
    <source>
        <strain evidence="15 16">NPDC077433</strain>
    </source>
</reference>
<comment type="cofactor">
    <cofactor evidence="3">
        <name>[4Fe-4S] cluster</name>
        <dbReference type="ChEBI" id="CHEBI:49883"/>
    </cofactor>
</comment>
<evidence type="ECO:0000256" key="12">
    <source>
        <dbReference type="ARBA" id="ARBA00023235"/>
    </source>
</evidence>
<keyword evidence="10" id="KW-0408">Iron</keyword>
<dbReference type="PANTHER" id="PTHR30538">
    <property type="entry name" value="LYSINE 2,3-AMINOMUTASE-RELATED"/>
    <property type="match status" value="1"/>
</dbReference>
<keyword evidence="11" id="KW-0411">Iron-sulfur</keyword>
<sequence>MINHLITQKNWQTQLSEAITSVDELLSILQLESLRAEVYVPKHFELRVPRDFVTKMTIGDRNDPLLKQVLPDQREQIKVTGYVADPLSENTQNPVKGMLHKYQSRVLLTITGACAIHCRYCFRQHFDYSANMPTADAKENIINYITAHPEINEVILSGGDPLNVTNRRLFAWLDTLEAIPQLTTVRLHTRLPLVIPARLDEALLDRLSQSRCHIVMVIHCNHANEIDVMTAQYLQRARVAGVTLLNQAVLLKGVNDSVEAQTQLSQRLFASGVLPYYLHVLDKVAGAAHFDHEVRSAVALYWSLLAALPGYLVPKLVRELPNRPFKVPIDIYSDT</sequence>
<dbReference type="InterPro" id="IPR003739">
    <property type="entry name" value="Lys_aminomutase/Glu_NH3_mut"/>
</dbReference>
<keyword evidence="6" id="KW-0004">4Fe-4S</keyword>
<dbReference type="Gene3D" id="3.20.20.70">
    <property type="entry name" value="Aldolase class I"/>
    <property type="match status" value="1"/>
</dbReference>
<evidence type="ECO:0000256" key="4">
    <source>
        <dbReference type="ARBA" id="ARBA00008703"/>
    </source>
</evidence>
<evidence type="ECO:0000256" key="11">
    <source>
        <dbReference type="ARBA" id="ARBA00023014"/>
    </source>
</evidence>
<keyword evidence="12" id="KW-0413">Isomerase</keyword>
<dbReference type="InterPro" id="IPR058240">
    <property type="entry name" value="rSAM_sf"/>
</dbReference>
<evidence type="ECO:0000259" key="14">
    <source>
        <dbReference type="PROSITE" id="PS51918"/>
    </source>
</evidence>
<gene>
    <name evidence="15" type="primary">epmB</name>
    <name evidence="15" type="ORF">ACI2I3_12480</name>
</gene>
<organism evidence="15 16">
    <name type="scientific">Psychrobacter namhaensis</name>
    <dbReference type="NCBI Taxonomy" id="292734"/>
    <lineage>
        <taxon>Bacteria</taxon>
        <taxon>Pseudomonadati</taxon>
        <taxon>Pseudomonadota</taxon>
        <taxon>Gammaproteobacteria</taxon>
        <taxon>Moraxellales</taxon>
        <taxon>Moraxellaceae</taxon>
        <taxon>Psychrobacter</taxon>
    </lineage>
</organism>
<evidence type="ECO:0000256" key="3">
    <source>
        <dbReference type="ARBA" id="ARBA00001966"/>
    </source>
</evidence>
<evidence type="ECO:0000256" key="1">
    <source>
        <dbReference type="ARBA" id="ARBA00001352"/>
    </source>
</evidence>